<reference evidence="1" key="1">
    <citation type="journal article" date="2020" name="Nature">
        <title>Giant virus diversity and host interactions through global metagenomics.</title>
        <authorList>
            <person name="Schulz F."/>
            <person name="Roux S."/>
            <person name="Paez-Espino D."/>
            <person name="Jungbluth S."/>
            <person name="Walsh D.A."/>
            <person name="Denef V.J."/>
            <person name="McMahon K.D."/>
            <person name="Konstantinidis K.T."/>
            <person name="Eloe-Fadrosh E.A."/>
            <person name="Kyrpides N.C."/>
            <person name="Woyke T."/>
        </authorList>
    </citation>
    <scope>NUCLEOTIDE SEQUENCE</scope>
    <source>
        <strain evidence="1">GVMAG-M-3300025699-48</strain>
    </source>
</reference>
<dbReference type="AlphaFoldDB" id="A0A6C0J0Y6"/>
<sequence>MDILYYSNYCKHSQSVVQTLVKSNLTDKLSFVCIDKRKRDPQSGQMHIILENGSKVIMPPNIHSVPSMLLIKDNYRIIMGDDILKHFHKDMKNNNSRNSSNITTHEPSGYLFNSTIGGTNIMSEKFTGYDMSPDELSAKGNGGSRQMYNYVSVQNDMNLINTPPDDYKPDKISNDVTLDKLQQKRLDDIGQTDNVIQPGPPTLNI</sequence>
<proteinExistence type="predicted"/>
<name>A0A6C0J0Y6_9ZZZZ</name>
<protein>
    <submittedName>
        <fullName evidence="1">Uncharacterized protein</fullName>
    </submittedName>
</protein>
<accession>A0A6C0J0Y6</accession>
<evidence type="ECO:0000313" key="1">
    <source>
        <dbReference type="EMBL" id="QHT99314.1"/>
    </source>
</evidence>
<organism evidence="1">
    <name type="scientific">viral metagenome</name>
    <dbReference type="NCBI Taxonomy" id="1070528"/>
    <lineage>
        <taxon>unclassified sequences</taxon>
        <taxon>metagenomes</taxon>
        <taxon>organismal metagenomes</taxon>
    </lineage>
</organism>
<dbReference type="EMBL" id="MN740307">
    <property type="protein sequence ID" value="QHT99314.1"/>
    <property type="molecule type" value="Genomic_DNA"/>
</dbReference>